<accession>A0A3M2JIJ7</accession>
<dbReference type="PANTHER" id="PTHR30055">
    <property type="entry name" value="HTH-TYPE TRANSCRIPTIONAL REGULATOR RUTR"/>
    <property type="match status" value="1"/>
</dbReference>
<evidence type="ECO:0000256" key="4">
    <source>
        <dbReference type="PROSITE-ProRule" id="PRU00335"/>
    </source>
</evidence>
<comment type="caution">
    <text evidence="6">The sequence shown here is derived from an EMBL/GenBank/DDBJ whole genome shotgun (WGS) entry which is preliminary data.</text>
</comment>
<evidence type="ECO:0000256" key="3">
    <source>
        <dbReference type="ARBA" id="ARBA00023163"/>
    </source>
</evidence>
<keyword evidence="2 4" id="KW-0238">DNA-binding</keyword>
<dbReference type="PROSITE" id="PS01081">
    <property type="entry name" value="HTH_TETR_1"/>
    <property type="match status" value="1"/>
</dbReference>
<keyword evidence="7" id="KW-1185">Reference proteome</keyword>
<reference evidence="6 7" key="1">
    <citation type="submission" date="2018-10" db="EMBL/GenBank/DDBJ databases">
        <title>Isolation, diversity and antifungal activity of actinobacteria from wheat.</title>
        <authorList>
            <person name="Han C."/>
        </authorList>
    </citation>
    <scope>NUCLEOTIDE SEQUENCE [LARGE SCALE GENOMIC DNA]</scope>
    <source>
        <strain evidence="6 7">NEAU-YY56</strain>
    </source>
</reference>
<keyword evidence="3" id="KW-0804">Transcription</keyword>
<dbReference type="PANTHER" id="PTHR30055:SF238">
    <property type="entry name" value="MYCOFACTOCIN BIOSYNTHESIS TRANSCRIPTIONAL REGULATOR MFTR-RELATED"/>
    <property type="match status" value="1"/>
</dbReference>
<gene>
    <name evidence="6" type="ORF">EBM89_03600</name>
</gene>
<keyword evidence="1" id="KW-0805">Transcription regulation</keyword>
<dbReference type="SUPFAM" id="SSF46689">
    <property type="entry name" value="Homeodomain-like"/>
    <property type="match status" value="1"/>
</dbReference>
<dbReference type="InterPro" id="IPR009057">
    <property type="entry name" value="Homeodomain-like_sf"/>
</dbReference>
<dbReference type="InterPro" id="IPR001647">
    <property type="entry name" value="HTH_TetR"/>
</dbReference>
<evidence type="ECO:0000313" key="7">
    <source>
        <dbReference type="Proteomes" id="UP000269289"/>
    </source>
</evidence>
<proteinExistence type="predicted"/>
<sequence>MMHAMQEVVEPEGLRARKKRARLEAFVDATHRLAGEHGLENVTVEAICAEVGVSVRTFFNYFDAKDDAVLGLAHWRLDTAASEEFATGGPTGDLLPDMQVLVGAVLDNPPLGKERMARGFEVAKAHPDLLLRAYTHVQGLHDEVESLVRRRLGPDRDDAAVLMVGALLILLSHAAFHRWDATGGEGDVRAQLPSVVGELQALLGARPGPA</sequence>
<feature type="DNA-binding region" description="H-T-H motif" evidence="4">
    <location>
        <begin position="43"/>
        <end position="62"/>
    </location>
</feature>
<dbReference type="InterPro" id="IPR023772">
    <property type="entry name" value="DNA-bd_HTH_TetR-type_CS"/>
</dbReference>
<evidence type="ECO:0000259" key="5">
    <source>
        <dbReference type="PROSITE" id="PS50977"/>
    </source>
</evidence>
<dbReference type="GO" id="GO:0000976">
    <property type="term" value="F:transcription cis-regulatory region binding"/>
    <property type="evidence" value="ECO:0007669"/>
    <property type="project" value="TreeGrafter"/>
</dbReference>
<organism evidence="6 7">
    <name type="scientific">Cellulomonas triticagri</name>
    <dbReference type="NCBI Taxonomy" id="2483352"/>
    <lineage>
        <taxon>Bacteria</taxon>
        <taxon>Bacillati</taxon>
        <taxon>Actinomycetota</taxon>
        <taxon>Actinomycetes</taxon>
        <taxon>Micrococcales</taxon>
        <taxon>Cellulomonadaceae</taxon>
        <taxon>Cellulomonas</taxon>
    </lineage>
</organism>
<dbReference type="EMBL" id="RFFI01000012">
    <property type="protein sequence ID" value="RMI13602.1"/>
    <property type="molecule type" value="Genomic_DNA"/>
</dbReference>
<dbReference type="Gene3D" id="1.10.357.10">
    <property type="entry name" value="Tetracycline Repressor, domain 2"/>
    <property type="match status" value="1"/>
</dbReference>
<feature type="domain" description="HTH tetR-type" evidence="5">
    <location>
        <begin position="20"/>
        <end position="80"/>
    </location>
</feature>
<dbReference type="AlphaFoldDB" id="A0A3M2JIJ7"/>
<name>A0A3M2JIJ7_9CELL</name>
<dbReference type="InterPro" id="IPR050109">
    <property type="entry name" value="HTH-type_TetR-like_transc_reg"/>
</dbReference>
<dbReference type="Gene3D" id="1.10.10.60">
    <property type="entry name" value="Homeodomain-like"/>
    <property type="match status" value="1"/>
</dbReference>
<evidence type="ECO:0000256" key="1">
    <source>
        <dbReference type="ARBA" id="ARBA00023015"/>
    </source>
</evidence>
<protein>
    <submittedName>
        <fullName evidence="6">TetR family transcriptional regulator</fullName>
    </submittedName>
</protein>
<dbReference type="Pfam" id="PF00440">
    <property type="entry name" value="TetR_N"/>
    <property type="match status" value="1"/>
</dbReference>
<dbReference type="PROSITE" id="PS50977">
    <property type="entry name" value="HTH_TETR_2"/>
    <property type="match status" value="1"/>
</dbReference>
<dbReference type="GO" id="GO:0003700">
    <property type="term" value="F:DNA-binding transcription factor activity"/>
    <property type="evidence" value="ECO:0007669"/>
    <property type="project" value="TreeGrafter"/>
</dbReference>
<evidence type="ECO:0000256" key="2">
    <source>
        <dbReference type="ARBA" id="ARBA00023125"/>
    </source>
</evidence>
<evidence type="ECO:0000313" key="6">
    <source>
        <dbReference type="EMBL" id="RMI13602.1"/>
    </source>
</evidence>
<dbReference type="Proteomes" id="UP000269289">
    <property type="component" value="Unassembled WGS sequence"/>
</dbReference>